<reference evidence="18 19" key="1">
    <citation type="submission" date="2020-12" db="EMBL/GenBank/DDBJ databases">
        <title>Metabolic potential, ecology and presence of endohyphal bacteria is reflected in genomic diversity of Mucoromycotina.</title>
        <authorList>
            <person name="Muszewska A."/>
            <person name="Okrasinska A."/>
            <person name="Steczkiewicz K."/>
            <person name="Drgas O."/>
            <person name="Orlowska M."/>
            <person name="Perlinska-Lenart U."/>
            <person name="Aleksandrzak-Piekarczyk T."/>
            <person name="Szatraj K."/>
            <person name="Zielenkiewicz U."/>
            <person name="Pilsyk S."/>
            <person name="Malc E."/>
            <person name="Mieczkowski P."/>
            <person name="Kruszewska J.S."/>
            <person name="Biernat P."/>
            <person name="Pawlowska J."/>
        </authorList>
    </citation>
    <scope>NUCLEOTIDE SEQUENCE [LARGE SCALE GENOMIC DNA]</scope>
    <source>
        <strain evidence="18 19">CBS 142.35</strain>
    </source>
</reference>
<evidence type="ECO:0000256" key="12">
    <source>
        <dbReference type="ARBA" id="ARBA00023098"/>
    </source>
</evidence>
<dbReference type="PROSITE" id="PS01315">
    <property type="entry name" value="CDS"/>
    <property type="match status" value="1"/>
</dbReference>
<evidence type="ECO:0000256" key="10">
    <source>
        <dbReference type="ARBA" id="ARBA00022695"/>
    </source>
</evidence>
<dbReference type="OrthoDB" id="10260889at2759"/>
<feature type="transmembrane region" description="Helical" evidence="17">
    <location>
        <begin position="43"/>
        <end position="69"/>
    </location>
</feature>
<evidence type="ECO:0000256" key="6">
    <source>
        <dbReference type="ARBA" id="ARBA00012487"/>
    </source>
</evidence>
<keyword evidence="8 16" id="KW-0808">Transferase</keyword>
<evidence type="ECO:0000256" key="14">
    <source>
        <dbReference type="ARBA" id="ARBA00023209"/>
    </source>
</evidence>
<evidence type="ECO:0000256" key="3">
    <source>
        <dbReference type="ARBA" id="ARBA00005119"/>
    </source>
</evidence>
<evidence type="ECO:0000256" key="5">
    <source>
        <dbReference type="ARBA" id="ARBA00010185"/>
    </source>
</evidence>
<keyword evidence="7" id="KW-0444">Lipid biosynthesis</keyword>
<feature type="non-terminal residue" evidence="18">
    <location>
        <position position="1"/>
    </location>
</feature>
<evidence type="ECO:0000313" key="18">
    <source>
        <dbReference type="EMBL" id="KAG2223991.1"/>
    </source>
</evidence>
<evidence type="ECO:0000256" key="7">
    <source>
        <dbReference type="ARBA" id="ARBA00022516"/>
    </source>
</evidence>
<dbReference type="GO" id="GO:0005789">
    <property type="term" value="C:endoplasmic reticulum membrane"/>
    <property type="evidence" value="ECO:0007669"/>
    <property type="project" value="TreeGrafter"/>
</dbReference>
<feature type="transmembrane region" description="Helical" evidence="17">
    <location>
        <begin position="106"/>
        <end position="127"/>
    </location>
</feature>
<keyword evidence="15" id="KW-1208">Phospholipid metabolism</keyword>
<evidence type="ECO:0000256" key="9">
    <source>
        <dbReference type="ARBA" id="ARBA00022692"/>
    </source>
</evidence>
<dbReference type="GO" id="GO:0016024">
    <property type="term" value="P:CDP-diacylglycerol biosynthetic process"/>
    <property type="evidence" value="ECO:0007669"/>
    <property type="project" value="UniProtKB-UniPathway"/>
</dbReference>
<dbReference type="PANTHER" id="PTHR13773:SF8">
    <property type="entry name" value="PHOSPHATIDATE CYTIDYLYLTRANSFERASE, PHOTORECEPTOR-SPECIFIC"/>
    <property type="match status" value="1"/>
</dbReference>
<evidence type="ECO:0000256" key="1">
    <source>
        <dbReference type="ARBA" id="ARBA00001698"/>
    </source>
</evidence>
<evidence type="ECO:0000313" key="19">
    <source>
        <dbReference type="Proteomes" id="UP000646827"/>
    </source>
</evidence>
<keyword evidence="14" id="KW-0594">Phospholipid biosynthesis</keyword>
<accession>A0A8H7S7B2</accession>
<comment type="pathway">
    <text evidence="4">Lipid metabolism.</text>
</comment>
<dbReference type="Pfam" id="PF01148">
    <property type="entry name" value="CTP_transf_1"/>
    <property type="match status" value="1"/>
</dbReference>
<comment type="caution">
    <text evidence="18">The sequence shown here is derived from an EMBL/GenBank/DDBJ whole genome shotgun (WGS) entry which is preliminary data.</text>
</comment>
<feature type="transmembrane region" description="Helical" evidence="17">
    <location>
        <begin position="16"/>
        <end position="37"/>
    </location>
</feature>
<evidence type="ECO:0000256" key="11">
    <source>
        <dbReference type="ARBA" id="ARBA00022989"/>
    </source>
</evidence>
<dbReference type="InterPro" id="IPR000374">
    <property type="entry name" value="PC_trans"/>
</dbReference>
<comment type="pathway">
    <text evidence="3 16">Phospholipid metabolism; CDP-diacylglycerol biosynthesis; CDP-diacylglycerol from sn-glycerol 3-phosphate: step 3/3.</text>
</comment>
<dbReference type="Proteomes" id="UP000646827">
    <property type="component" value="Unassembled WGS sequence"/>
</dbReference>
<keyword evidence="9 16" id="KW-0812">Transmembrane</keyword>
<evidence type="ECO:0000256" key="16">
    <source>
        <dbReference type="RuleBase" id="RU003938"/>
    </source>
</evidence>
<evidence type="ECO:0000256" key="17">
    <source>
        <dbReference type="SAM" id="Phobius"/>
    </source>
</evidence>
<dbReference type="AlphaFoldDB" id="A0A8H7S7B2"/>
<comment type="similarity">
    <text evidence="5 16">Belongs to the CDS family.</text>
</comment>
<keyword evidence="13 17" id="KW-0472">Membrane</keyword>
<gene>
    <name evidence="18" type="ORF">INT45_013448</name>
</gene>
<feature type="transmembrane region" description="Helical" evidence="17">
    <location>
        <begin position="81"/>
        <end position="100"/>
    </location>
</feature>
<keyword evidence="11 17" id="KW-1133">Transmembrane helix</keyword>
<dbReference type="EC" id="2.7.7.41" evidence="6 16"/>
<protein>
    <recommendedName>
        <fullName evidence="6 16">Phosphatidate cytidylyltransferase</fullName>
        <ecNumber evidence="6 16">2.7.7.41</ecNumber>
    </recommendedName>
</protein>
<sequence length="164" mass="18161">MISIGSFNPLHVQKQLIHLCWIHICVFFTALQMYFVISNIMHGIVWFIFPTLLVVCNDITAYGCGRFVGQTSLFRLSPNKTLEGFVGAGIFTICCGYLLQEDPYHGVVLALYASCAAPFGGFLASAIKRASDIKDFGQLIPGHGGMTDRMDCQLLMSAFTFAYR</sequence>
<comment type="catalytic activity">
    <reaction evidence="1 16">
        <text>a 1,2-diacyl-sn-glycero-3-phosphate + CTP + H(+) = a CDP-1,2-diacyl-sn-glycerol + diphosphate</text>
        <dbReference type="Rhea" id="RHEA:16229"/>
        <dbReference type="ChEBI" id="CHEBI:15378"/>
        <dbReference type="ChEBI" id="CHEBI:33019"/>
        <dbReference type="ChEBI" id="CHEBI:37563"/>
        <dbReference type="ChEBI" id="CHEBI:58332"/>
        <dbReference type="ChEBI" id="CHEBI:58608"/>
        <dbReference type="EC" id="2.7.7.41"/>
    </reaction>
</comment>
<dbReference type="EMBL" id="JAEPRB010000051">
    <property type="protein sequence ID" value="KAG2223991.1"/>
    <property type="molecule type" value="Genomic_DNA"/>
</dbReference>
<dbReference type="UniPathway" id="UPA00557">
    <property type="reaction ID" value="UER00614"/>
</dbReference>
<organism evidence="18 19">
    <name type="scientific">Circinella minor</name>
    <dbReference type="NCBI Taxonomy" id="1195481"/>
    <lineage>
        <taxon>Eukaryota</taxon>
        <taxon>Fungi</taxon>
        <taxon>Fungi incertae sedis</taxon>
        <taxon>Mucoromycota</taxon>
        <taxon>Mucoromycotina</taxon>
        <taxon>Mucoromycetes</taxon>
        <taxon>Mucorales</taxon>
        <taxon>Lichtheimiaceae</taxon>
        <taxon>Circinella</taxon>
    </lineage>
</organism>
<evidence type="ECO:0000256" key="4">
    <source>
        <dbReference type="ARBA" id="ARBA00005189"/>
    </source>
</evidence>
<name>A0A8H7S7B2_9FUNG</name>
<dbReference type="InterPro" id="IPR016720">
    <property type="entry name" value="PC_Trfase_euk"/>
</dbReference>
<dbReference type="PANTHER" id="PTHR13773">
    <property type="entry name" value="PHOSPHATIDATE CYTIDYLYLTRANSFERASE"/>
    <property type="match status" value="1"/>
</dbReference>
<comment type="subcellular location">
    <subcellularLocation>
        <location evidence="2">Membrane</location>
        <topology evidence="2">Multi-pass membrane protein</topology>
    </subcellularLocation>
</comment>
<evidence type="ECO:0000256" key="13">
    <source>
        <dbReference type="ARBA" id="ARBA00023136"/>
    </source>
</evidence>
<evidence type="ECO:0000256" key="15">
    <source>
        <dbReference type="ARBA" id="ARBA00023264"/>
    </source>
</evidence>
<evidence type="ECO:0000256" key="8">
    <source>
        <dbReference type="ARBA" id="ARBA00022679"/>
    </source>
</evidence>
<proteinExistence type="inferred from homology"/>
<keyword evidence="19" id="KW-1185">Reference proteome</keyword>
<dbReference type="GO" id="GO:0004605">
    <property type="term" value="F:phosphatidate cytidylyltransferase activity"/>
    <property type="evidence" value="ECO:0007669"/>
    <property type="project" value="UniProtKB-EC"/>
</dbReference>
<keyword evidence="12" id="KW-0443">Lipid metabolism</keyword>
<evidence type="ECO:0000256" key="2">
    <source>
        <dbReference type="ARBA" id="ARBA00004141"/>
    </source>
</evidence>
<keyword evidence="10 16" id="KW-0548">Nucleotidyltransferase</keyword>